<evidence type="ECO:0000259" key="3">
    <source>
        <dbReference type="PROSITE" id="PS50883"/>
    </source>
</evidence>
<dbReference type="Gene3D" id="3.30.70.270">
    <property type="match status" value="1"/>
</dbReference>
<dbReference type="PROSITE" id="PS50113">
    <property type="entry name" value="PAC"/>
    <property type="match status" value="2"/>
</dbReference>
<dbReference type="Proteomes" id="UP000036902">
    <property type="component" value="Chromosome"/>
</dbReference>
<dbReference type="PANTHER" id="PTHR44757:SF2">
    <property type="entry name" value="BIOFILM ARCHITECTURE MAINTENANCE PROTEIN MBAA"/>
    <property type="match status" value="1"/>
</dbReference>
<dbReference type="InterPro" id="IPR000160">
    <property type="entry name" value="GGDEF_dom"/>
</dbReference>
<feature type="domain" description="PAC" evidence="2">
    <location>
        <begin position="100"/>
        <end position="151"/>
    </location>
</feature>
<dbReference type="KEGG" id="thu:AC731_015650"/>
<dbReference type="Gene3D" id="3.20.20.450">
    <property type="entry name" value="EAL domain"/>
    <property type="match status" value="1"/>
</dbReference>
<dbReference type="PROSITE" id="PS50883">
    <property type="entry name" value="EAL"/>
    <property type="match status" value="1"/>
</dbReference>
<dbReference type="NCBIfam" id="TIGR00229">
    <property type="entry name" value="sensory_box"/>
    <property type="match status" value="2"/>
</dbReference>
<sequence length="713" mass="79674">MLSARSIPRLRTSLLASTRVDRARVLDTLVNNLDGMAYRCHLDRDWTMVFVSQGCLALTGYPADVLVGANALSWEAVTDPSDRQRVRGEIEAAVRSARRFAVEYRIRTREGDTKWVLERGIPVPDERGCIVIEGFVEDITEHRAMVAALEHAELRYRHIFEHASEGIFQTTPEGRYLAANPALAKLYGYAGPDELIADLAELDRRLYVEPGRRAAFRRLMETHGEVRNFESEVYRRDGSRIWISENAHIVRGSDGRLICYEGTVQDVSERRHYEAQLERQANRDQLTGLPNRNLLRDRIEQGIARAARRGCMLALVFIDLDGFKFINDSLGHAAGDELLVEIAGRLNASIRSSDTVGRLGGDEFVLVLNDHEQLGSVISTLERVLQDIGRPAALAGRELQVGASLGVAMYPDDGDDADSLLKHADVAMYAAKSRGRNNFQFFTRALNSVAEERLTLEAAMRVAIERDEFEVHYQPKLDHRRRIVGMEALARWFHPVLGDIRPDRFIPIAEECGLILPLTTCILRRAFAAARRWNQGRDQPLRLAVNLSPRLFLSRDIVAHVSGLLCDAGLPASQVELEVTETVFLGDDELAVGIFRAFKALGLSLAMDDFGTGYSSLSYLRRFPLDTIKIDRSLVVGIEQQDEMAMIARAVISLGQSLRKTVVAEGVENPAQFDFLRFQGCDEFQGYLFSRPLPEAGFARLLEAGGVIAARGD</sequence>
<dbReference type="PANTHER" id="PTHR44757">
    <property type="entry name" value="DIGUANYLATE CYCLASE DGCP"/>
    <property type="match status" value="1"/>
</dbReference>
<name>A0A127K8M7_9RHOO</name>
<dbReference type="InterPro" id="IPR000014">
    <property type="entry name" value="PAS"/>
</dbReference>
<dbReference type="InterPro" id="IPR035919">
    <property type="entry name" value="EAL_sf"/>
</dbReference>
<dbReference type="RefSeq" id="WP_048707398.1">
    <property type="nucleotide sequence ID" value="NZ_CP014646.1"/>
</dbReference>
<dbReference type="InterPro" id="IPR035965">
    <property type="entry name" value="PAS-like_dom_sf"/>
</dbReference>
<dbReference type="PROSITE" id="PS50887">
    <property type="entry name" value="GGDEF"/>
    <property type="match status" value="1"/>
</dbReference>
<dbReference type="Pfam" id="PF00989">
    <property type="entry name" value="PAS"/>
    <property type="match status" value="1"/>
</dbReference>
<dbReference type="SMART" id="SM00091">
    <property type="entry name" value="PAS"/>
    <property type="match status" value="2"/>
</dbReference>
<dbReference type="FunFam" id="3.30.70.270:FF:000001">
    <property type="entry name" value="Diguanylate cyclase domain protein"/>
    <property type="match status" value="1"/>
</dbReference>
<dbReference type="AlphaFoldDB" id="A0A127K8M7"/>
<dbReference type="SMART" id="SM00086">
    <property type="entry name" value="PAC"/>
    <property type="match status" value="2"/>
</dbReference>
<feature type="domain" description="PAC" evidence="2">
    <location>
        <begin position="227"/>
        <end position="279"/>
    </location>
</feature>
<dbReference type="InterPro" id="IPR029787">
    <property type="entry name" value="Nucleotide_cyclase"/>
</dbReference>
<reference evidence="6" key="1">
    <citation type="submission" date="2016-03" db="EMBL/GenBank/DDBJ databases">
        <authorList>
            <person name="Ma C."/>
            <person name="Zhou S."/>
            <person name="Yang G."/>
        </authorList>
    </citation>
    <scope>NUCLEOTIDE SEQUENCE [LARGE SCALE GENOMIC DNA]</scope>
    <source>
        <strain evidence="6">SgZ-1</strain>
    </source>
</reference>
<protein>
    <submittedName>
        <fullName evidence="5">Diguanylate cyclase</fullName>
    </submittedName>
</protein>
<dbReference type="CDD" id="cd00130">
    <property type="entry name" value="PAS"/>
    <property type="match status" value="2"/>
</dbReference>
<dbReference type="Pfam" id="PF00990">
    <property type="entry name" value="GGDEF"/>
    <property type="match status" value="1"/>
</dbReference>
<dbReference type="SUPFAM" id="SSF55073">
    <property type="entry name" value="Nucleotide cyclase"/>
    <property type="match status" value="1"/>
</dbReference>
<accession>A0A127K8M7</accession>
<dbReference type="SMART" id="SM00267">
    <property type="entry name" value="GGDEF"/>
    <property type="match status" value="1"/>
</dbReference>
<dbReference type="STRING" id="1134435.AC731_015650"/>
<evidence type="ECO:0000259" key="4">
    <source>
        <dbReference type="PROSITE" id="PS50887"/>
    </source>
</evidence>
<dbReference type="CDD" id="cd01949">
    <property type="entry name" value="GGDEF"/>
    <property type="match status" value="1"/>
</dbReference>
<dbReference type="SUPFAM" id="SSF55785">
    <property type="entry name" value="PYP-like sensor domain (PAS domain)"/>
    <property type="match status" value="2"/>
</dbReference>
<dbReference type="InterPro" id="IPR000700">
    <property type="entry name" value="PAS-assoc_C"/>
</dbReference>
<dbReference type="EMBL" id="CP014646">
    <property type="protein sequence ID" value="AMO38241.1"/>
    <property type="molecule type" value="Genomic_DNA"/>
</dbReference>
<feature type="domain" description="EAL" evidence="3">
    <location>
        <begin position="453"/>
        <end position="706"/>
    </location>
</feature>
<dbReference type="InterPro" id="IPR043128">
    <property type="entry name" value="Rev_trsase/Diguanyl_cyclase"/>
</dbReference>
<feature type="domain" description="GGDEF" evidence="4">
    <location>
        <begin position="311"/>
        <end position="444"/>
    </location>
</feature>
<keyword evidence="6" id="KW-1185">Reference proteome</keyword>
<dbReference type="InterPro" id="IPR001633">
    <property type="entry name" value="EAL_dom"/>
</dbReference>
<evidence type="ECO:0000259" key="2">
    <source>
        <dbReference type="PROSITE" id="PS50113"/>
    </source>
</evidence>
<dbReference type="SUPFAM" id="SSF141868">
    <property type="entry name" value="EAL domain-like"/>
    <property type="match status" value="1"/>
</dbReference>
<dbReference type="InterPro" id="IPR013767">
    <property type="entry name" value="PAS_fold"/>
</dbReference>
<dbReference type="GO" id="GO:0006355">
    <property type="term" value="P:regulation of DNA-templated transcription"/>
    <property type="evidence" value="ECO:0007669"/>
    <property type="project" value="InterPro"/>
</dbReference>
<dbReference type="CDD" id="cd01948">
    <property type="entry name" value="EAL"/>
    <property type="match status" value="1"/>
</dbReference>
<dbReference type="Pfam" id="PF00563">
    <property type="entry name" value="EAL"/>
    <property type="match status" value="1"/>
</dbReference>
<organism evidence="5 6">
    <name type="scientific">Thauera humireducens</name>
    <dbReference type="NCBI Taxonomy" id="1134435"/>
    <lineage>
        <taxon>Bacteria</taxon>
        <taxon>Pseudomonadati</taxon>
        <taxon>Pseudomonadota</taxon>
        <taxon>Betaproteobacteria</taxon>
        <taxon>Rhodocyclales</taxon>
        <taxon>Zoogloeaceae</taxon>
        <taxon>Thauera</taxon>
    </lineage>
</organism>
<dbReference type="SMART" id="SM00052">
    <property type="entry name" value="EAL"/>
    <property type="match status" value="1"/>
</dbReference>
<dbReference type="GO" id="GO:0003824">
    <property type="term" value="F:catalytic activity"/>
    <property type="evidence" value="ECO:0007669"/>
    <property type="project" value="UniProtKB-ARBA"/>
</dbReference>
<gene>
    <name evidence="5" type="ORF">AC731_015650</name>
</gene>
<feature type="domain" description="PAS" evidence="1">
    <location>
        <begin position="152"/>
        <end position="193"/>
    </location>
</feature>
<dbReference type="PROSITE" id="PS50112">
    <property type="entry name" value="PAS"/>
    <property type="match status" value="2"/>
</dbReference>
<dbReference type="InterPro" id="IPR001610">
    <property type="entry name" value="PAC"/>
</dbReference>
<feature type="domain" description="PAS" evidence="1">
    <location>
        <begin position="42"/>
        <end position="97"/>
    </location>
</feature>
<dbReference type="Pfam" id="PF08447">
    <property type="entry name" value="PAS_3"/>
    <property type="match status" value="1"/>
</dbReference>
<dbReference type="InterPro" id="IPR052155">
    <property type="entry name" value="Biofilm_reg_signaling"/>
</dbReference>
<evidence type="ECO:0000313" key="5">
    <source>
        <dbReference type="EMBL" id="AMO38241.1"/>
    </source>
</evidence>
<dbReference type="Gene3D" id="3.30.450.20">
    <property type="entry name" value="PAS domain"/>
    <property type="match status" value="2"/>
</dbReference>
<evidence type="ECO:0000313" key="6">
    <source>
        <dbReference type="Proteomes" id="UP000036902"/>
    </source>
</evidence>
<dbReference type="NCBIfam" id="TIGR00254">
    <property type="entry name" value="GGDEF"/>
    <property type="match status" value="1"/>
</dbReference>
<evidence type="ECO:0000259" key="1">
    <source>
        <dbReference type="PROSITE" id="PS50112"/>
    </source>
</evidence>
<dbReference type="InterPro" id="IPR013655">
    <property type="entry name" value="PAS_fold_3"/>
</dbReference>
<proteinExistence type="predicted"/>